<gene>
    <name evidence="2" type="ORF">MPP7335_05836</name>
</gene>
<dbReference type="EMBL" id="UEGS01000002">
    <property type="protein sequence ID" value="SSA20682.1"/>
    <property type="molecule type" value="Genomic_DNA"/>
</dbReference>
<accession>A0A375Z5R8</accession>
<dbReference type="AlphaFoldDB" id="A0A375Z5R8"/>
<reference evidence="2 3" key="1">
    <citation type="submission" date="2018-05" db="EMBL/GenBank/DDBJ databases">
        <authorList>
            <consortium name="IHU Genomes"/>
        </authorList>
    </citation>
    <scope>NUCLEOTIDE SEQUENCE [LARGE SCALE GENOMIC DNA]</scope>
    <source>
        <strain evidence="2 3">P7335</strain>
    </source>
</reference>
<evidence type="ECO:0000313" key="2">
    <source>
        <dbReference type="EMBL" id="SSA20682.1"/>
    </source>
</evidence>
<sequence>MSRAARKTRRRSRRSKLPQLPPELQTFDNYLYVEGGAPAGLYDYLAAVSHAVSTDKPAAAMNAAGLSAADWYRRCLGRFPV</sequence>
<dbReference type="STRING" id="39692.BST38_04630"/>
<feature type="region of interest" description="Disordered" evidence="1">
    <location>
        <begin position="1"/>
        <end position="20"/>
    </location>
</feature>
<name>A0A375Z5R8_MYCPF</name>
<keyword evidence="3" id="KW-1185">Reference proteome</keyword>
<organism evidence="2 3">
    <name type="scientific">Mycolicibacterium parafortuitum</name>
    <name type="common">Mycobacterium parafortuitum</name>
    <dbReference type="NCBI Taxonomy" id="39692"/>
    <lineage>
        <taxon>Bacteria</taxon>
        <taxon>Bacillati</taxon>
        <taxon>Actinomycetota</taxon>
        <taxon>Actinomycetes</taxon>
        <taxon>Mycobacteriales</taxon>
        <taxon>Mycobacteriaceae</taxon>
        <taxon>Mycolicibacterium</taxon>
    </lineage>
</organism>
<evidence type="ECO:0000313" key="3">
    <source>
        <dbReference type="Proteomes" id="UP000252008"/>
    </source>
</evidence>
<proteinExistence type="predicted"/>
<protein>
    <submittedName>
        <fullName evidence="2">Uncharacterized protein</fullName>
    </submittedName>
</protein>
<dbReference type="Proteomes" id="UP000252008">
    <property type="component" value="Unassembled WGS sequence"/>
</dbReference>
<feature type="compositionally biased region" description="Basic residues" evidence="1">
    <location>
        <begin position="1"/>
        <end position="16"/>
    </location>
</feature>
<evidence type="ECO:0000256" key="1">
    <source>
        <dbReference type="SAM" id="MobiDB-lite"/>
    </source>
</evidence>